<feature type="transmembrane region" description="Helical" evidence="1">
    <location>
        <begin position="12"/>
        <end position="30"/>
    </location>
</feature>
<evidence type="ECO:0000256" key="1">
    <source>
        <dbReference type="SAM" id="Phobius"/>
    </source>
</evidence>
<proteinExistence type="predicted"/>
<keyword evidence="1" id="KW-0812">Transmembrane</keyword>
<keyword evidence="2" id="KW-0808">Transferase</keyword>
<reference evidence="2 3" key="1">
    <citation type="submission" date="2017-04" db="EMBL/GenBank/DDBJ databases">
        <authorList>
            <person name="Varghese N."/>
            <person name="Submissions S."/>
        </authorList>
    </citation>
    <scope>NUCLEOTIDE SEQUENCE [LARGE SCALE GENOMIC DNA]</scope>
    <source>
        <strain evidence="2 3">J12</strain>
    </source>
</reference>
<feature type="transmembrane region" description="Helical" evidence="1">
    <location>
        <begin position="119"/>
        <end position="138"/>
    </location>
</feature>
<dbReference type="EMBL" id="FXAE01000011">
    <property type="protein sequence ID" value="SMF15363.1"/>
    <property type="molecule type" value="Genomic_DNA"/>
</dbReference>
<keyword evidence="1" id="KW-1133">Transmembrane helix</keyword>
<dbReference type="Proteomes" id="UP000192939">
    <property type="component" value="Unassembled WGS sequence"/>
</dbReference>
<accession>A0ABY1LY15</accession>
<keyword evidence="3" id="KW-1185">Reference proteome</keyword>
<feature type="transmembrane region" description="Helical" evidence="1">
    <location>
        <begin position="176"/>
        <end position="197"/>
    </location>
</feature>
<sequence>MNMLNNLQWTMIVIFVVLAAIHLICVVLKPKVPGPGGETYLAFSQRLRTWWGMWLILCLATLFNPVVSLLAVMLLSFFALKEYFSMIRSRKSERRLFLWAYLAILVQFYWILIEWYGMFIVLIPVYVFLFLPLPRMINKGTAGFLRSVSRVQWGLMLMVFGLSHLAYFPFATPQYGAGLVLFLVVLTQLNDIVHYAASSYFGKRKVVPTANPFMTWEGFACSLVVTSLAAYFLAPFLTPLGSSFGLFAGMLIGLGGFIGSTTISVLKRDLLIGDDDKAQSLKKSYLSLVDSLTYTSPVFFHVTRYFFDFM</sequence>
<evidence type="ECO:0000313" key="2">
    <source>
        <dbReference type="EMBL" id="SMF15363.1"/>
    </source>
</evidence>
<feature type="transmembrane region" description="Helical" evidence="1">
    <location>
        <begin position="218"/>
        <end position="238"/>
    </location>
</feature>
<protein>
    <submittedName>
        <fullName evidence="2">Phosphatidate cytidylyltransferase</fullName>
    </submittedName>
</protein>
<feature type="transmembrane region" description="Helical" evidence="1">
    <location>
        <begin position="150"/>
        <end position="170"/>
    </location>
</feature>
<dbReference type="Pfam" id="PF01148">
    <property type="entry name" value="CTP_transf_1"/>
    <property type="match status" value="1"/>
</dbReference>
<gene>
    <name evidence="2" type="ORF">SAMN02744124_01579</name>
</gene>
<name>A0ABY1LY15_9BACL</name>
<dbReference type="PANTHER" id="PTHR43535">
    <property type="entry name" value="PHOSPHATIDATE CYTIDYLYLTRANSFERASE"/>
    <property type="match status" value="1"/>
</dbReference>
<feature type="transmembrane region" description="Helical" evidence="1">
    <location>
        <begin position="50"/>
        <end position="75"/>
    </location>
</feature>
<dbReference type="PANTHER" id="PTHR43535:SF1">
    <property type="entry name" value="PHOSPHATIDATE CYTIDYLYLTRANSFERASE"/>
    <property type="match status" value="1"/>
</dbReference>
<organism evidence="2 3">
    <name type="scientific">Paenibacillus barengoltzii J12</name>
    <dbReference type="NCBI Taxonomy" id="935846"/>
    <lineage>
        <taxon>Bacteria</taxon>
        <taxon>Bacillati</taxon>
        <taxon>Bacillota</taxon>
        <taxon>Bacilli</taxon>
        <taxon>Bacillales</taxon>
        <taxon>Paenibacillaceae</taxon>
        <taxon>Paenibacillus</taxon>
    </lineage>
</organism>
<feature type="transmembrane region" description="Helical" evidence="1">
    <location>
        <begin position="287"/>
        <end position="307"/>
    </location>
</feature>
<evidence type="ECO:0000313" key="3">
    <source>
        <dbReference type="Proteomes" id="UP000192939"/>
    </source>
</evidence>
<keyword evidence="1" id="KW-0472">Membrane</keyword>
<feature type="transmembrane region" description="Helical" evidence="1">
    <location>
        <begin position="244"/>
        <end position="266"/>
    </location>
</feature>
<keyword evidence="2" id="KW-0548">Nucleotidyltransferase</keyword>
<comment type="caution">
    <text evidence="2">The sequence shown here is derived from an EMBL/GenBank/DDBJ whole genome shotgun (WGS) entry which is preliminary data.</text>
</comment>
<feature type="transmembrane region" description="Helical" evidence="1">
    <location>
        <begin position="96"/>
        <end position="113"/>
    </location>
</feature>
<dbReference type="GO" id="GO:0016779">
    <property type="term" value="F:nucleotidyltransferase activity"/>
    <property type="evidence" value="ECO:0007669"/>
    <property type="project" value="UniProtKB-KW"/>
</dbReference>